<sequence length="171" mass="18196">MRPWHAKALAKGRTPLPDSPGSRPWLDPENSATAEPAGPEKEHEESNETPDQNVAPGSDPAEDTTAAATASDAGAASTSVAATSAAGPPTSEATASEATSQSYTFWRGDDLRRLIEMRNGGAKWSAIADAFPDRTLEALKQTFHKRRHATERRMAEEAEENAEGPASDVEQ</sequence>
<dbReference type="InterPro" id="IPR001005">
    <property type="entry name" value="SANT/Myb"/>
</dbReference>
<dbReference type="OrthoDB" id="4985370at2759"/>
<dbReference type="EMBL" id="JAPDHF010000004">
    <property type="protein sequence ID" value="KAJ4019577.1"/>
    <property type="molecule type" value="Genomic_DNA"/>
</dbReference>
<protein>
    <recommendedName>
        <fullName evidence="4">Myb-like domain-containing protein</fullName>
    </recommendedName>
</protein>
<evidence type="ECO:0008006" key="4">
    <source>
        <dbReference type="Google" id="ProtNLM"/>
    </source>
</evidence>
<dbReference type="CDD" id="cd00167">
    <property type="entry name" value="SANT"/>
    <property type="match status" value="1"/>
</dbReference>
<comment type="caution">
    <text evidence="2">The sequence shown here is derived from an EMBL/GenBank/DDBJ whole genome shotgun (WGS) entry which is preliminary data.</text>
</comment>
<feature type="region of interest" description="Disordered" evidence="1">
    <location>
        <begin position="145"/>
        <end position="171"/>
    </location>
</feature>
<feature type="compositionally biased region" description="Basic residues" evidence="1">
    <location>
        <begin position="1"/>
        <end position="10"/>
    </location>
</feature>
<reference evidence="2" key="1">
    <citation type="submission" date="2022-10" db="EMBL/GenBank/DDBJ databases">
        <title>Fusarium specimens isolated from Avocado Roots.</title>
        <authorList>
            <person name="Stajich J."/>
            <person name="Roper C."/>
            <person name="Heimlech-Rivalta G."/>
        </authorList>
    </citation>
    <scope>NUCLEOTIDE SEQUENCE</scope>
    <source>
        <strain evidence="2">CF00143</strain>
    </source>
</reference>
<accession>A0A9W8UDB6</accession>
<gene>
    <name evidence="2" type="ORF">NW766_003313</name>
</gene>
<feature type="compositionally biased region" description="Low complexity" evidence="1">
    <location>
        <begin position="63"/>
        <end position="100"/>
    </location>
</feature>
<evidence type="ECO:0000313" key="3">
    <source>
        <dbReference type="Proteomes" id="UP001152130"/>
    </source>
</evidence>
<keyword evidence="3" id="KW-1185">Reference proteome</keyword>
<evidence type="ECO:0000313" key="2">
    <source>
        <dbReference type="EMBL" id="KAJ4019577.1"/>
    </source>
</evidence>
<name>A0A9W8UDB6_9HYPO</name>
<dbReference type="Proteomes" id="UP001152130">
    <property type="component" value="Unassembled WGS sequence"/>
</dbReference>
<dbReference type="AlphaFoldDB" id="A0A9W8UDB6"/>
<evidence type="ECO:0000256" key="1">
    <source>
        <dbReference type="SAM" id="MobiDB-lite"/>
    </source>
</evidence>
<proteinExistence type="predicted"/>
<organism evidence="2 3">
    <name type="scientific">Fusarium irregulare</name>
    <dbReference type="NCBI Taxonomy" id="2494466"/>
    <lineage>
        <taxon>Eukaryota</taxon>
        <taxon>Fungi</taxon>
        <taxon>Dikarya</taxon>
        <taxon>Ascomycota</taxon>
        <taxon>Pezizomycotina</taxon>
        <taxon>Sordariomycetes</taxon>
        <taxon>Hypocreomycetidae</taxon>
        <taxon>Hypocreales</taxon>
        <taxon>Nectriaceae</taxon>
        <taxon>Fusarium</taxon>
        <taxon>Fusarium incarnatum-equiseti species complex</taxon>
    </lineage>
</organism>
<feature type="region of interest" description="Disordered" evidence="1">
    <location>
        <begin position="1"/>
        <end position="106"/>
    </location>
</feature>